<keyword evidence="3" id="KW-1185">Reference proteome</keyword>
<protein>
    <submittedName>
        <fullName evidence="2">Uncharacterized protein</fullName>
    </submittedName>
</protein>
<sequence>MTPTGYKHPFLPLLLGICIAKPQSFPILILELFQFISFATILVSLAMAHDNKHQSPGVFPQPSAPYPPPAMYPPPAPAAYPPPTEVYPSPSPPPPPPQAYSYPPPPTEVYPSPSPPPPQAYSYPPPQAYSYPPPPVQGYPVTASPYVAPPPASYPMKNGPGYPQPNPPPPRRIVVSAVAVASLICASEDSGFQIKIFTLSRHMTLTGLSYMP</sequence>
<evidence type="ECO:0000313" key="3">
    <source>
        <dbReference type="Proteomes" id="UP000585474"/>
    </source>
</evidence>
<organism evidence="2 3">
    <name type="scientific">Actinidia rufa</name>
    <dbReference type="NCBI Taxonomy" id="165716"/>
    <lineage>
        <taxon>Eukaryota</taxon>
        <taxon>Viridiplantae</taxon>
        <taxon>Streptophyta</taxon>
        <taxon>Embryophyta</taxon>
        <taxon>Tracheophyta</taxon>
        <taxon>Spermatophyta</taxon>
        <taxon>Magnoliopsida</taxon>
        <taxon>eudicotyledons</taxon>
        <taxon>Gunneridae</taxon>
        <taxon>Pentapetalae</taxon>
        <taxon>asterids</taxon>
        <taxon>Ericales</taxon>
        <taxon>Actinidiaceae</taxon>
        <taxon>Actinidia</taxon>
    </lineage>
</organism>
<evidence type="ECO:0000313" key="2">
    <source>
        <dbReference type="EMBL" id="GFS45011.1"/>
    </source>
</evidence>
<reference evidence="3" key="1">
    <citation type="submission" date="2019-07" db="EMBL/GenBank/DDBJ databases">
        <title>De Novo Assembly of kiwifruit Actinidia rufa.</title>
        <authorList>
            <person name="Sugita-Konishi S."/>
            <person name="Sato K."/>
            <person name="Mori E."/>
            <person name="Abe Y."/>
            <person name="Kisaki G."/>
            <person name="Hamano K."/>
            <person name="Suezawa K."/>
            <person name="Otani M."/>
            <person name="Fukuda T."/>
            <person name="Manabe T."/>
            <person name="Gomi K."/>
            <person name="Tabuchi M."/>
            <person name="Akimitsu K."/>
            <person name="Kataoka I."/>
        </authorList>
    </citation>
    <scope>NUCLEOTIDE SEQUENCE [LARGE SCALE GENOMIC DNA]</scope>
    <source>
        <strain evidence="3">cv. Fuchu</strain>
    </source>
</reference>
<name>A0A7J0DXX3_9ERIC</name>
<dbReference type="Proteomes" id="UP000585474">
    <property type="component" value="Unassembled WGS sequence"/>
</dbReference>
<comment type="caution">
    <text evidence="2">The sequence shown here is derived from an EMBL/GenBank/DDBJ whole genome shotgun (WGS) entry which is preliminary data.</text>
</comment>
<feature type="region of interest" description="Disordered" evidence="1">
    <location>
        <begin position="83"/>
        <end position="126"/>
    </location>
</feature>
<accession>A0A7J0DXX3</accession>
<evidence type="ECO:0000256" key="1">
    <source>
        <dbReference type="SAM" id="MobiDB-lite"/>
    </source>
</evidence>
<dbReference type="EMBL" id="BJWL01000443">
    <property type="protein sequence ID" value="GFS45011.1"/>
    <property type="molecule type" value="Genomic_DNA"/>
</dbReference>
<proteinExistence type="predicted"/>
<gene>
    <name evidence="2" type="ORF">Acr_00g0093560</name>
</gene>
<dbReference type="AlphaFoldDB" id="A0A7J0DXX3"/>